<dbReference type="Pfam" id="PF00892">
    <property type="entry name" value="EamA"/>
    <property type="match status" value="2"/>
</dbReference>
<feature type="transmembrane region" description="Helical" evidence="6">
    <location>
        <begin position="69"/>
        <end position="89"/>
    </location>
</feature>
<proteinExistence type="predicted"/>
<dbReference type="PATRIC" id="fig|1094563.3.peg.955"/>
<keyword evidence="5 6" id="KW-0472">Membrane</keyword>
<dbReference type="GO" id="GO:0005886">
    <property type="term" value="C:plasma membrane"/>
    <property type="evidence" value="ECO:0007669"/>
    <property type="project" value="UniProtKB-SubCell"/>
</dbReference>
<accession>J1J6A6</accession>
<feature type="transmembrane region" description="Helical" evidence="6">
    <location>
        <begin position="246"/>
        <end position="264"/>
    </location>
</feature>
<keyword evidence="9" id="KW-1185">Reference proteome</keyword>
<feature type="transmembrane region" description="Helical" evidence="6">
    <location>
        <begin position="212"/>
        <end position="234"/>
    </location>
</feature>
<evidence type="ECO:0000256" key="5">
    <source>
        <dbReference type="ARBA" id="ARBA00023136"/>
    </source>
</evidence>
<evidence type="ECO:0000313" key="9">
    <source>
        <dbReference type="Proteomes" id="UP000008947"/>
    </source>
</evidence>
<evidence type="ECO:0000256" key="2">
    <source>
        <dbReference type="ARBA" id="ARBA00022475"/>
    </source>
</evidence>
<evidence type="ECO:0000256" key="1">
    <source>
        <dbReference type="ARBA" id="ARBA00004651"/>
    </source>
</evidence>
<dbReference type="Proteomes" id="UP000008947">
    <property type="component" value="Unassembled WGS sequence"/>
</dbReference>
<keyword evidence="2" id="KW-1003">Cell membrane</keyword>
<dbReference type="InterPro" id="IPR000620">
    <property type="entry name" value="EamA_dom"/>
</dbReference>
<dbReference type="SUPFAM" id="SSF103481">
    <property type="entry name" value="Multidrug resistance efflux transporter EmrE"/>
    <property type="match status" value="2"/>
</dbReference>
<protein>
    <recommendedName>
        <fullName evidence="7">EamA domain-containing protein</fullName>
    </recommendedName>
</protein>
<feature type="transmembrane region" description="Helical" evidence="6">
    <location>
        <begin position="127"/>
        <end position="146"/>
    </location>
</feature>
<comment type="caution">
    <text evidence="8">The sequence shown here is derived from an EMBL/GenBank/DDBJ whole genome shotgun (WGS) entry which is preliminary data.</text>
</comment>
<dbReference type="InterPro" id="IPR037185">
    <property type="entry name" value="EmrE-like"/>
</dbReference>
<evidence type="ECO:0000259" key="7">
    <source>
        <dbReference type="Pfam" id="PF00892"/>
    </source>
</evidence>
<evidence type="ECO:0000256" key="6">
    <source>
        <dbReference type="SAM" id="Phobius"/>
    </source>
</evidence>
<gene>
    <name evidence="8" type="ORF">MCQ_00841</name>
</gene>
<dbReference type="eggNOG" id="COG0697">
    <property type="taxonomic scope" value="Bacteria"/>
</dbReference>
<feature type="transmembrane region" description="Helical" evidence="6">
    <location>
        <begin position="158"/>
        <end position="179"/>
    </location>
</feature>
<evidence type="ECO:0000256" key="3">
    <source>
        <dbReference type="ARBA" id="ARBA00022692"/>
    </source>
</evidence>
<dbReference type="RefSeq" id="WP_006923742.1">
    <property type="nucleotide sequence ID" value="NZ_JH725023.1"/>
</dbReference>
<feature type="domain" description="EamA" evidence="7">
    <location>
        <begin position="155"/>
        <end position="285"/>
    </location>
</feature>
<organism evidence="8 9">
    <name type="scientific">Candidatus Bartonella washoeensis Sb944nv</name>
    <dbReference type="NCBI Taxonomy" id="1094563"/>
    <lineage>
        <taxon>Bacteria</taxon>
        <taxon>Pseudomonadati</taxon>
        <taxon>Pseudomonadota</taxon>
        <taxon>Alphaproteobacteria</taxon>
        <taxon>Hyphomicrobiales</taxon>
        <taxon>Bartonellaceae</taxon>
        <taxon>Bartonella</taxon>
    </lineage>
</organism>
<evidence type="ECO:0000313" key="8">
    <source>
        <dbReference type="EMBL" id="EJF79300.1"/>
    </source>
</evidence>
<dbReference type="PANTHER" id="PTHR42920:SF5">
    <property type="entry name" value="EAMA DOMAIN-CONTAINING PROTEIN"/>
    <property type="match status" value="1"/>
</dbReference>
<reference evidence="8 9" key="1">
    <citation type="submission" date="2012-03" db="EMBL/GenBank/DDBJ databases">
        <title>The Genome Sequence of Bartonella washoensis Sb944nv.</title>
        <authorList>
            <consortium name="The Broad Institute Genome Sequencing Platform"/>
            <consortium name="The Broad Institute Genome Sequencing Center for Infectious Disease"/>
            <person name="Feldgarden M."/>
            <person name="Kirby J."/>
            <person name="Kosoy M."/>
            <person name="Birtles R."/>
            <person name="Probert W.S."/>
            <person name="Chiaraviglio L."/>
            <person name="Young S.K."/>
            <person name="Zeng Q."/>
            <person name="Gargeya S."/>
            <person name="Fitzgerald M."/>
            <person name="Haas B."/>
            <person name="Abouelleil A."/>
            <person name="Alvarado L."/>
            <person name="Arachchi H.M."/>
            <person name="Berlin A."/>
            <person name="Chapman S.B."/>
            <person name="Gearin G."/>
            <person name="Goldberg J."/>
            <person name="Griggs A."/>
            <person name="Gujja S."/>
            <person name="Hansen M."/>
            <person name="Heiman D."/>
            <person name="Howarth C."/>
            <person name="Larimer J."/>
            <person name="Lui A."/>
            <person name="MacDonald P.J.P."/>
            <person name="McCowen C."/>
            <person name="Montmayeur A."/>
            <person name="Murphy C."/>
            <person name="Neiman D."/>
            <person name="Pearson M."/>
            <person name="Priest M."/>
            <person name="Roberts A."/>
            <person name="Saif S."/>
            <person name="Shea T."/>
            <person name="Sisk P."/>
            <person name="Stolte C."/>
            <person name="Sykes S."/>
            <person name="Wortman J."/>
            <person name="Nusbaum C."/>
            <person name="Birren B."/>
        </authorList>
    </citation>
    <scope>NUCLEOTIDE SEQUENCE [LARGE SCALE GENOMIC DNA]</scope>
    <source>
        <strain evidence="8 9">Sb944nv</strain>
    </source>
</reference>
<keyword evidence="3 6" id="KW-0812">Transmembrane</keyword>
<dbReference type="AlphaFoldDB" id="J1J6A6"/>
<feature type="transmembrane region" description="Helical" evidence="6">
    <location>
        <begin position="17"/>
        <end position="37"/>
    </location>
</feature>
<dbReference type="HOGENOM" id="CLU_033863_21_0_5"/>
<dbReference type="InterPro" id="IPR051258">
    <property type="entry name" value="Diverse_Substrate_Transporter"/>
</dbReference>
<feature type="transmembrane region" description="Helical" evidence="6">
    <location>
        <begin position="43"/>
        <end position="62"/>
    </location>
</feature>
<comment type="subcellular location">
    <subcellularLocation>
        <location evidence="1">Cell membrane</location>
        <topology evidence="1">Multi-pass membrane protein</topology>
    </subcellularLocation>
</comment>
<feature type="transmembrane region" description="Helical" evidence="6">
    <location>
        <begin position="270"/>
        <end position="288"/>
    </location>
</feature>
<keyword evidence="4 6" id="KW-1133">Transmembrane helix</keyword>
<dbReference type="EMBL" id="AILU01000023">
    <property type="protein sequence ID" value="EJF79300.1"/>
    <property type="molecule type" value="Genomic_DNA"/>
</dbReference>
<feature type="transmembrane region" description="Helical" evidence="6">
    <location>
        <begin position="186"/>
        <end position="206"/>
    </location>
</feature>
<dbReference type="PANTHER" id="PTHR42920">
    <property type="entry name" value="OS03G0707200 PROTEIN-RELATED"/>
    <property type="match status" value="1"/>
</dbReference>
<evidence type="ECO:0000256" key="4">
    <source>
        <dbReference type="ARBA" id="ARBA00022989"/>
    </source>
</evidence>
<feature type="domain" description="EamA" evidence="7">
    <location>
        <begin position="18"/>
        <end position="144"/>
    </location>
</feature>
<sequence length="304" mass="33552">MIDIKQLKRPLFSKQEWALFFATILWGITFLVIHIAVHYSGPLFFVGFRFIIASFICGAVFWRSMKDVTVYEIFAGMSIGLGMFLGYALQASGLQTIMSSQSAFITALYVPAVPILQWIVFKKPPRLACWIGIIFAFIGLVFISGQKPGSFDFSKGEILTLLGALAIAGEVILIGIFANKVDSRRVTIIQLFFSGLFSFFCMPLMGESIPEFSWIWLGIGIGLALMSAIIQLAMNWAQKSVSPTRATLIYAGEPVWAGIVGRLAGEHLSSLALLGGLLILIGIIVAELQPSQWRKKDKMIKKID</sequence>
<name>J1J6A6_9HYPH</name>
<feature type="transmembrane region" description="Helical" evidence="6">
    <location>
        <begin position="101"/>
        <end position="120"/>
    </location>
</feature>